<gene>
    <name evidence="1" type="ORF">BRAPAZ1V2_A04P08400.2</name>
</gene>
<evidence type="ECO:0000313" key="1">
    <source>
        <dbReference type="EMBL" id="CAG7905939.1"/>
    </source>
</evidence>
<accession>A0A8D9HV11</accession>
<evidence type="ECO:0000313" key="2">
    <source>
        <dbReference type="Proteomes" id="UP000694005"/>
    </source>
</evidence>
<proteinExistence type="predicted"/>
<dbReference type="Proteomes" id="UP000694005">
    <property type="component" value="Chromosome A04"/>
</dbReference>
<reference evidence="1 2" key="1">
    <citation type="submission" date="2021-07" db="EMBL/GenBank/DDBJ databases">
        <authorList>
            <consortium name="Genoscope - CEA"/>
            <person name="William W."/>
        </authorList>
    </citation>
    <scope>NUCLEOTIDE SEQUENCE [LARGE SCALE GENOMIC DNA]</scope>
</reference>
<organism evidence="1 2">
    <name type="scientific">Brassica campestris</name>
    <name type="common">Field mustard</name>
    <dbReference type="NCBI Taxonomy" id="3711"/>
    <lineage>
        <taxon>Eukaryota</taxon>
        <taxon>Viridiplantae</taxon>
        <taxon>Streptophyta</taxon>
        <taxon>Embryophyta</taxon>
        <taxon>Tracheophyta</taxon>
        <taxon>Spermatophyta</taxon>
        <taxon>Magnoliopsida</taxon>
        <taxon>eudicotyledons</taxon>
        <taxon>Gunneridae</taxon>
        <taxon>Pentapetalae</taxon>
        <taxon>rosids</taxon>
        <taxon>malvids</taxon>
        <taxon>Brassicales</taxon>
        <taxon>Brassicaceae</taxon>
        <taxon>Brassiceae</taxon>
        <taxon>Brassica</taxon>
    </lineage>
</organism>
<dbReference type="AlphaFoldDB" id="A0A8D9HV11"/>
<protein>
    <submittedName>
        <fullName evidence="1">Uncharacterized protein</fullName>
    </submittedName>
</protein>
<dbReference type="Gramene" id="A04p08400.2_BraZ1">
    <property type="protein sequence ID" value="A04p08400.2_BraZ1.CDS"/>
    <property type="gene ID" value="A04g08400.2_BraZ1"/>
</dbReference>
<sequence>MCALTETHGYDDLFALVDLLTEMFKKYHQPQRLWPIISEANDLLGTGFLCFSLEGETLEGQLSRQLSTTNPNLL</sequence>
<name>A0A8D9HV11_BRACM</name>
<dbReference type="EMBL" id="LS974620">
    <property type="protein sequence ID" value="CAG7905939.1"/>
    <property type="molecule type" value="Genomic_DNA"/>
</dbReference>